<dbReference type="Gene3D" id="3.20.20.370">
    <property type="entry name" value="Glycoside hydrolase/deacetylase"/>
    <property type="match status" value="1"/>
</dbReference>
<evidence type="ECO:0000259" key="6">
    <source>
        <dbReference type="PROSITE" id="PS51677"/>
    </source>
</evidence>
<dbReference type="SUPFAM" id="SSF88713">
    <property type="entry name" value="Glycoside hydrolase/deacetylase"/>
    <property type="match status" value="1"/>
</dbReference>
<comment type="caution">
    <text evidence="7">The sequence shown here is derived from an EMBL/GenBank/DDBJ whole genome shotgun (WGS) entry which is preliminary data.</text>
</comment>
<evidence type="ECO:0000313" key="8">
    <source>
        <dbReference type="Proteomes" id="UP001196870"/>
    </source>
</evidence>
<evidence type="ECO:0000256" key="3">
    <source>
        <dbReference type="ARBA" id="ARBA00020071"/>
    </source>
</evidence>
<reference evidence="8" key="1">
    <citation type="journal article" date="2021" name="Syst. Appl. Microbiol.">
        <title>Roseomonas hellenica sp. nov., isolated from roots of wild-growing Alkanna tinctoria.</title>
        <authorList>
            <person name="Rat A."/>
            <person name="Naranjo H.D."/>
            <person name="Lebbe L."/>
            <person name="Cnockaert M."/>
            <person name="Krigas N."/>
            <person name="Grigoriadou K."/>
            <person name="Maloupa E."/>
            <person name="Willems A."/>
        </authorList>
    </citation>
    <scope>NUCLEOTIDE SEQUENCE [LARGE SCALE GENOMIC DNA]</scope>
    <source>
        <strain evidence="8">LMG 31523</strain>
    </source>
</reference>
<dbReference type="Proteomes" id="UP001196870">
    <property type="component" value="Unassembled WGS sequence"/>
</dbReference>
<dbReference type="InterPro" id="IPR011330">
    <property type="entry name" value="Glyco_hydro/deAcase_b/a-brl"/>
</dbReference>
<dbReference type="Pfam" id="PF01522">
    <property type="entry name" value="Polysacc_deac_1"/>
    <property type="match status" value="1"/>
</dbReference>
<evidence type="ECO:0000256" key="2">
    <source>
        <dbReference type="ARBA" id="ARBA00010973"/>
    </source>
</evidence>
<dbReference type="EMBL" id="JAAGBB010000014">
    <property type="protein sequence ID" value="MBR0665405.1"/>
    <property type="molecule type" value="Genomic_DNA"/>
</dbReference>
<dbReference type="NCBIfam" id="TIGR03212">
    <property type="entry name" value="uraD_N-term-dom"/>
    <property type="match status" value="1"/>
</dbReference>
<accession>A0ABS5EYL7</accession>
<name>A0ABS5EYL7_9PROT</name>
<comment type="function">
    <text evidence="1">Is involved in generating a small heat-stable compound (Nod), an acylated oligomer of N-acetylglucosamine, that stimulates mitosis in various plant protoplasts.</text>
</comment>
<evidence type="ECO:0000256" key="5">
    <source>
        <dbReference type="SAM" id="MobiDB-lite"/>
    </source>
</evidence>
<organism evidence="7 8">
    <name type="scientific">Plastoroseomonas hellenica</name>
    <dbReference type="NCBI Taxonomy" id="2687306"/>
    <lineage>
        <taxon>Bacteria</taxon>
        <taxon>Pseudomonadati</taxon>
        <taxon>Pseudomonadota</taxon>
        <taxon>Alphaproteobacteria</taxon>
        <taxon>Acetobacterales</taxon>
        <taxon>Acetobacteraceae</taxon>
        <taxon>Plastoroseomonas</taxon>
    </lineage>
</organism>
<evidence type="ECO:0000256" key="4">
    <source>
        <dbReference type="ARBA" id="ARBA00032976"/>
    </source>
</evidence>
<feature type="domain" description="NodB homology" evidence="6">
    <location>
        <begin position="75"/>
        <end position="292"/>
    </location>
</feature>
<gene>
    <name evidence="7" type="primary">puuE</name>
    <name evidence="7" type="ORF">GXW71_13655</name>
</gene>
<keyword evidence="8" id="KW-1185">Reference proteome</keyword>
<comment type="similarity">
    <text evidence="2">Belongs to the polysaccharide deacetylase family.</text>
</comment>
<protein>
    <recommendedName>
        <fullName evidence="3">Chitooligosaccharide deacetylase</fullName>
    </recommendedName>
    <alternativeName>
        <fullName evidence="4">Nodulation protein B</fullName>
    </alternativeName>
</protein>
<evidence type="ECO:0000313" key="7">
    <source>
        <dbReference type="EMBL" id="MBR0665405.1"/>
    </source>
</evidence>
<dbReference type="InterPro" id="IPR017625">
    <property type="entry name" value="PuuE"/>
</dbReference>
<evidence type="ECO:0000256" key="1">
    <source>
        <dbReference type="ARBA" id="ARBA00003236"/>
    </source>
</evidence>
<sequence>MTNPYHPDRGDYPRDMVGYGRSPPDPRWPGAATLALQIVVNYEEGGENSILHGDAGSEYFLTEHITTAAAGRRHPTTESLWEFGSRVGFWRLWRELTHRRLPVTCYGVTMALGRNPEAVAAMNEAGWEIATHGLRWNVAPPEAMAAERAQIEETLALHANICGSPALGWYNRSSAQTYRILSELGGLLYFADNYADELPFWADVNGRPELFVPYTLDANDMRFATSNGFAESEQFFIYLRDTFDTLYREGLEGQPRMMSVGLHGRLSGRPGRTVGLLRFLDHVAKHDRVWTATRADIARHWRLHHPPGPLKTVW</sequence>
<dbReference type="PROSITE" id="PS51677">
    <property type="entry name" value="NODB"/>
    <property type="match status" value="1"/>
</dbReference>
<dbReference type="RefSeq" id="WP_211853071.1">
    <property type="nucleotide sequence ID" value="NZ_JAAGBB010000014.1"/>
</dbReference>
<feature type="compositionally biased region" description="Basic and acidic residues" evidence="5">
    <location>
        <begin position="1"/>
        <end position="14"/>
    </location>
</feature>
<dbReference type="PANTHER" id="PTHR43123:SF1">
    <property type="entry name" value="POLYSACCHARIDE DEACETYLASE-RELATED"/>
    <property type="match status" value="1"/>
</dbReference>
<proteinExistence type="inferred from homology"/>
<dbReference type="PANTHER" id="PTHR43123">
    <property type="entry name" value="POLYSACCHARIDE DEACETYLASE-RELATED"/>
    <property type="match status" value="1"/>
</dbReference>
<dbReference type="InterPro" id="IPR002509">
    <property type="entry name" value="NODB_dom"/>
</dbReference>
<feature type="region of interest" description="Disordered" evidence="5">
    <location>
        <begin position="1"/>
        <end position="24"/>
    </location>
</feature>